<evidence type="ECO:0000256" key="2">
    <source>
        <dbReference type="ARBA" id="ARBA00022723"/>
    </source>
</evidence>
<evidence type="ECO:0000259" key="9">
    <source>
        <dbReference type="PROSITE" id="PS50157"/>
    </source>
</evidence>
<proteinExistence type="predicted"/>
<evidence type="ECO:0000256" key="4">
    <source>
        <dbReference type="ARBA" id="ARBA00022771"/>
    </source>
</evidence>
<dbReference type="GO" id="GO:0003677">
    <property type="term" value="F:DNA binding"/>
    <property type="evidence" value="ECO:0007669"/>
    <property type="project" value="UniProtKB-KW"/>
</dbReference>
<dbReference type="PANTHER" id="PTHR16515:SF49">
    <property type="entry name" value="GASTRULA ZINC FINGER PROTEIN XLCGF49.1-LIKE-RELATED"/>
    <property type="match status" value="1"/>
</dbReference>
<dbReference type="GO" id="GO:0010468">
    <property type="term" value="P:regulation of gene expression"/>
    <property type="evidence" value="ECO:0007669"/>
    <property type="project" value="TreeGrafter"/>
</dbReference>
<evidence type="ECO:0000256" key="6">
    <source>
        <dbReference type="ARBA" id="ARBA00023125"/>
    </source>
</evidence>
<dbReference type="GO" id="GO:0008270">
    <property type="term" value="F:zinc ion binding"/>
    <property type="evidence" value="ECO:0007669"/>
    <property type="project" value="UniProtKB-KW"/>
</dbReference>
<gene>
    <name evidence="10" type="primary">LOC114345967</name>
</gene>
<dbReference type="SMART" id="SM00355">
    <property type="entry name" value="ZnF_C2H2"/>
    <property type="match status" value="3"/>
</dbReference>
<dbReference type="GO" id="GO:0045596">
    <property type="term" value="P:negative regulation of cell differentiation"/>
    <property type="evidence" value="ECO:0007669"/>
    <property type="project" value="UniProtKB-ARBA"/>
</dbReference>
<protein>
    <submittedName>
        <fullName evidence="10">Zinc finger protein 253-like</fullName>
    </submittedName>
</protein>
<evidence type="ECO:0000256" key="3">
    <source>
        <dbReference type="ARBA" id="ARBA00022737"/>
    </source>
</evidence>
<dbReference type="PANTHER" id="PTHR16515">
    <property type="entry name" value="PR DOMAIN ZINC FINGER PROTEIN"/>
    <property type="match status" value="1"/>
</dbReference>
<comment type="subcellular location">
    <subcellularLocation>
        <location evidence="1">Nucleus</location>
    </subcellularLocation>
</comment>
<dbReference type="FunFam" id="3.30.160.60:FF:000733">
    <property type="entry name" value="Zinc finger protein 236 variant"/>
    <property type="match status" value="1"/>
</dbReference>
<sequence>MEVKQEIIEETCKIEIEDNDLDDAPLADFVKSEIKEESNGQNRHDYLDLKKCSMNPEIEHDKLNNTYEEIQKTEKGYLQMENKTEIVEPITEHSSHEAKNSQQVEGQTLNKNLKVVTRQRHYKCEICFKQFSQSGNLKSHLRVHTGEKPYKCEICLKHFTESGKLKKHLRIHTGEKPYKCEICFKQFGRSSHLKTHSRVHTGEKPYKCEICFKQLYERSVS</sequence>
<keyword evidence="3" id="KW-0677">Repeat</keyword>
<dbReference type="AlphaFoldDB" id="A0A6P7H9I1"/>
<dbReference type="FunFam" id="3.30.160.60:FF:000912">
    <property type="entry name" value="Zinc finger protein 660"/>
    <property type="match status" value="1"/>
</dbReference>
<evidence type="ECO:0000256" key="8">
    <source>
        <dbReference type="PROSITE-ProRule" id="PRU00042"/>
    </source>
</evidence>
<dbReference type="GO" id="GO:0005634">
    <property type="term" value="C:nucleus"/>
    <property type="evidence" value="ECO:0007669"/>
    <property type="project" value="UniProtKB-SubCell"/>
</dbReference>
<evidence type="ECO:0000256" key="1">
    <source>
        <dbReference type="ARBA" id="ARBA00004123"/>
    </source>
</evidence>
<dbReference type="PROSITE" id="PS00028">
    <property type="entry name" value="ZINC_FINGER_C2H2_1"/>
    <property type="match status" value="3"/>
</dbReference>
<name>A0A6P7H9I1_DIAVI</name>
<keyword evidence="7" id="KW-0539">Nucleus</keyword>
<dbReference type="RefSeq" id="XP_028152570.1">
    <property type="nucleotide sequence ID" value="XM_028296769.1"/>
</dbReference>
<dbReference type="PROSITE" id="PS50157">
    <property type="entry name" value="ZINC_FINGER_C2H2_2"/>
    <property type="match status" value="3"/>
</dbReference>
<keyword evidence="6" id="KW-0238">DNA-binding</keyword>
<feature type="domain" description="C2H2-type" evidence="9">
    <location>
        <begin position="178"/>
        <end position="205"/>
    </location>
</feature>
<evidence type="ECO:0000256" key="5">
    <source>
        <dbReference type="ARBA" id="ARBA00022833"/>
    </source>
</evidence>
<feature type="domain" description="C2H2-type" evidence="9">
    <location>
        <begin position="150"/>
        <end position="177"/>
    </location>
</feature>
<evidence type="ECO:0000256" key="7">
    <source>
        <dbReference type="ARBA" id="ARBA00023242"/>
    </source>
</evidence>
<keyword evidence="4 8" id="KW-0863">Zinc-finger</keyword>
<dbReference type="SUPFAM" id="SSF57667">
    <property type="entry name" value="beta-beta-alpha zinc fingers"/>
    <property type="match status" value="2"/>
</dbReference>
<dbReference type="FunFam" id="3.30.160.60:FF:001498">
    <property type="entry name" value="Zinc finger protein 404"/>
    <property type="match status" value="1"/>
</dbReference>
<feature type="domain" description="C2H2-type" evidence="9">
    <location>
        <begin position="122"/>
        <end position="149"/>
    </location>
</feature>
<keyword evidence="5" id="KW-0862">Zinc</keyword>
<dbReference type="InterPro" id="IPR013087">
    <property type="entry name" value="Znf_C2H2_type"/>
</dbReference>
<dbReference type="Pfam" id="PF00096">
    <property type="entry name" value="zf-C2H2"/>
    <property type="match status" value="3"/>
</dbReference>
<reference evidence="10" key="1">
    <citation type="submission" date="2025-08" db="UniProtKB">
        <authorList>
            <consortium name="RefSeq"/>
        </authorList>
    </citation>
    <scope>IDENTIFICATION</scope>
    <source>
        <tissue evidence="10">Whole insect</tissue>
    </source>
</reference>
<dbReference type="Gene3D" id="3.30.160.60">
    <property type="entry name" value="Classic Zinc Finger"/>
    <property type="match status" value="4"/>
</dbReference>
<evidence type="ECO:0000313" key="10">
    <source>
        <dbReference type="RefSeq" id="XP_028152570.1"/>
    </source>
</evidence>
<dbReference type="InterPro" id="IPR050331">
    <property type="entry name" value="Zinc_finger"/>
</dbReference>
<accession>A0A6P7H9I1</accession>
<organism evidence="10">
    <name type="scientific">Diabrotica virgifera virgifera</name>
    <name type="common">western corn rootworm</name>
    <dbReference type="NCBI Taxonomy" id="50390"/>
    <lineage>
        <taxon>Eukaryota</taxon>
        <taxon>Metazoa</taxon>
        <taxon>Ecdysozoa</taxon>
        <taxon>Arthropoda</taxon>
        <taxon>Hexapoda</taxon>
        <taxon>Insecta</taxon>
        <taxon>Pterygota</taxon>
        <taxon>Neoptera</taxon>
        <taxon>Endopterygota</taxon>
        <taxon>Coleoptera</taxon>
        <taxon>Polyphaga</taxon>
        <taxon>Cucujiformia</taxon>
        <taxon>Chrysomeloidea</taxon>
        <taxon>Chrysomelidae</taxon>
        <taxon>Galerucinae</taxon>
        <taxon>Diabroticina</taxon>
        <taxon>Diabroticites</taxon>
        <taxon>Diabrotica</taxon>
    </lineage>
</organism>
<keyword evidence="2" id="KW-0479">Metal-binding</keyword>
<dbReference type="InterPro" id="IPR036236">
    <property type="entry name" value="Znf_C2H2_sf"/>
</dbReference>
<dbReference type="InParanoid" id="A0A6P7H9I1"/>